<sequence length="336" mass="37216">MPKCGSSALQVFLASHRQPLLSAGIDYLPISDLSRAQKVQITSGNAGLLSRSLLDPADAAAVSDDGAAYQALLAAVRASKAPCGLISSEFFAYVGREAYQRLIDDLGAQGCEAKLIYYVRRQDQVLISGYMQAVKRHHYTGYPEDFVRDIDQHNAALLRYDDRARWFEAVFGAGHLVVRVYEATQRHPQGIAGDFLDQLIGQCPHWVKPQPAVNTSPSPAELKLMLAANRYRPRMRFSDILAANRLCAEQSPLYTSHQILPPALSKQLIADFAEHNQRLAAHYTQGEQFPPYQALPYIDLKTLAVDTDELMAILAGFLVDFDQRLASLEQSATKRA</sequence>
<gene>
    <name evidence="1" type="ORF">CCR82_00685</name>
</gene>
<proteinExistence type="predicted"/>
<accession>A0AAJ0UCN0</accession>
<reference evidence="1" key="2">
    <citation type="journal article" date="2020" name="Microorganisms">
        <title>Osmotic Adaptation and Compatible Solute Biosynthesis of Phototrophic Bacteria as Revealed from Genome Analyses.</title>
        <authorList>
            <person name="Imhoff J.F."/>
            <person name="Rahn T."/>
            <person name="Kunzel S."/>
            <person name="Keller A."/>
            <person name="Neulinger S.C."/>
        </authorList>
    </citation>
    <scope>NUCLEOTIDE SEQUENCE</scope>
    <source>
        <strain evidence="1">DSM 4395</strain>
    </source>
</reference>
<protein>
    <submittedName>
        <fullName evidence="1">Uncharacterized protein</fullName>
    </submittedName>
</protein>
<dbReference type="EMBL" id="NHSF01000008">
    <property type="protein sequence ID" value="MBK5929089.1"/>
    <property type="molecule type" value="Genomic_DNA"/>
</dbReference>
<dbReference type="Gene3D" id="3.40.50.300">
    <property type="entry name" value="P-loop containing nucleotide triphosphate hydrolases"/>
    <property type="match status" value="1"/>
</dbReference>
<dbReference type="Proteomes" id="UP001296967">
    <property type="component" value="Unassembled WGS sequence"/>
</dbReference>
<comment type="caution">
    <text evidence="1">The sequence shown here is derived from an EMBL/GenBank/DDBJ whole genome shotgun (WGS) entry which is preliminary data.</text>
</comment>
<evidence type="ECO:0000313" key="1">
    <source>
        <dbReference type="EMBL" id="MBK5929089.1"/>
    </source>
</evidence>
<dbReference type="InterPro" id="IPR027417">
    <property type="entry name" value="P-loop_NTPase"/>
</dbReference>
<keyword evidence="2" id="KW-1185">Reference proteome</keyword>
<name>A0AAJ0UCN0_HALSE</name>
<dbReference type="AlphaFoldDB" id="A0AAJ0UCN0"/>
<reference evidence="1" key="1">
    <citation type="submission" date="2017-05" db="EMBL/GenBank/DDBJ databases">
        <authorList>
            <person name="Imhoff J.F."/>
            <person name="Rahn T."/>
            <person name="Kuenzel S."/>
            <person name="Neulinger S.C."/>
        </authorList>
    </citation>
    <scope>NUCLEOTIDE SEQUENCE</scope>
    <source>
        <strain evidence="1">DSM 4395</strain>
    </source>
</reference>
<organism evidence="1 2">
    <name type="scientific">Halochromatium salexigens</name>
    <name type="common">Chromatium salexigens</name>
    <dbReference type="NCBI Taxonomy" id="49447"/>
    <lineage>
        <taxon>Bacteria</taxon>
        <taxon>Pseudomonadati</taxon>
        <taxon>Pseudomonadota</taxon>
        <taxon>Gammaproteobacteria</taxon>
        <taxon>Chromatiales</taxon>
        <taxon>Chromatiaceae</taxon>
        <taxon>Halochromatium</taxon>
    </lineage>
</organism>
<evidence type="ECO:0000313" key="2">
    <source>
        <dbReference type="Proteomes" id="UP001296967"/>
    </source>
</evidence>
<dbReference type="SUPFAM" id="SSF52540">
    <property type="entry name" value="P-loop containing nucleoside triphosphate hydrolases"/>
    <property type="match status" value="1"/>
</dbReference>